<evidence type="ECO:0000256" key="16">
    <source>
        <dbReference type="ARBA" id="ARBA00048686"/>
    </source>
</evidence>
<evidence type="ECO:0000256" key="19">
    <source>
        <dbReference type="ARBA" id="ARBA00049386"/>
    </source>
</evidence>
<dbReference type="InterPro" id="IPR052388">
    <property type="entry name" value="Peroxisomal_t2-enoyl-CoA_red"/>
</dbReference>
<keyword evidence="9" id="KW-0576">Peroxisome</keyword>
<keyword evidence="10" id="KW-0275">Fatty acid biosynthesis</keyword>
<proteinExistence type="predicted"/>
<dbReference type="GO" id="GO:0006633">
    <property type="term" value="P:fatty acid biosynthetic process"/>
    <property type="evidence" value="ECO:0007669"/>
    <property type="project" value="UniProtKB-KW"/>
</dbReference>
<dbReference type="GO" id="GO:0033306">
    <property type="term" value="P:phytol metabolic process"/>
    <property type="evidence" value="ECO:0007669"/>
    <property type="project" value="TreeGrafter"/>
</dbReference>
<evidence type="ECO:0000256" key="18">
    <source>
        <dbReference type="ARBA" id="ARBA00049251"/>
    </source>
</evidence>
<keyword evidence="7" id="KW-0560">Oxidoreductase</keyword>
<accession>A0A499UUK8</accession>
<dbReference type="InterPro" id="IPR036291">
    <property type="entry name" value="NAD(P)-bd_dom_sf"/>
</dbReference>
<sequence>MLRIRPKETLDHFALTLPMKRRGTTEEIANVITFLLSDEAPYVSGAIVPVDGGWLATS</sequence>
<gene>
    <name evidence="21" type="ORF">SSPO_002850</name>
</gene>
<dbReference type="EMBL" id="AP019620">
    <property type="protein sequence ID" value="BBJ37567.1"/>
    <property type="molecule type" value="Genomic_DNA"/>
</dbReference>
<evidence type="ECO:0000256" key="6">
    <source>
        <dbReference type="ARBA" id="ARBA00022857"/>
    </source>
</evidence>
<comment type="subcellular location">
    <subcellularLocation>
        <location evidence="1">Peroxisome</location>
    </subcellularLocation>
</comment>
<dbReference type="GO" id="GO:0019166">
    <property type="term" value="F:trans-2-enoyl-CoA reductase (NADPH) activity"/>
    <property type="evidence" value="ECO:0007669"/>
    <property type="project" value="UniProtKB-EC"/>
</dbReference>
<comment type="catalytic activity">
    <reaction evidence="16">
        <text>(2E)-tetradecenoyl-CoA + NADPH + H(+) = tetradecanoyl-CoA + NADP(+)</text>
        <dbReference type="Rhea" id="RHEA:44968"/>
        <dbReference type="ChEBI" id="CHEBI:15378"/>
        <dbReference type="ChEBI" id="CHEBI:57385"/>
        <dbReference type="ChEBI" id="CHEBI:57783"/>
        <dbReference type="ChEBI" id="CHEBI:58349"/>
        <dbReference type="ChEBI" id="CHEBI:61405"/>
    </reaction>
    <physiologicalReaction direction="left-to-right" evidence="16">
        <dbReference type="Rhea" id="RHEA:44969"/>
    </physiologicalReaction>
</comment>
<evidence type="ECO:0000256" key="1">
    <source>
        <dbReference type="ARBA" id="ARBA00004275"/>
    </source>
</evidence>
<organism evidence="21 22">
    <name type="scientific">Streptomyces antimycoticus</name>
    <dbReference type="NCBI Taxonomy" id="68175"/>
    <lineage>
        <taxon>Bacteria</taxon>
        <taxon>Bacillati</taxon>
        <taxon>Actinomycetota</taxon>
        <taxon>Actinomycetes</taxon>
        <taxon>Kitasatosporales</taxon>
        <taxon>Streptomycetaceae</taxon>
        <taxon>Streptomyces</taxon>
        <taxon>Streptomyces violaceusniger group</taxon>
    </lineage>
</organism>
<evidence type="ECO:0000256" key="12">
    <source>
        <dbReference type="ARBA" id="ARBA00038622"/>
    </source>
</evidence>
<evidence type="ECO:0000256" key="8">
    <source>
        <dbReference type="ARBA" id="ARBA00023098"/>
    </source>
</evidence>
<keyword evidence="4" id="KW-0597">Phosphoprotein</keyword>
<evidence type="ECO:0000256" key="10">
    <source>
        <dbReference type="ARBA" id="ARBA00023160"/>
    </source>
</evidence>
<dbReference type="Pfam" id="PF13561">
    <property type="entry name" value="adh_short_C2"/>
    <property type="match status" value="1"/>
</dbReference>
<evidence type="ECO:0000256" key="20">
    <source>
        <dbReference type="ARBA" id="ARBA00049559"/>
    </source>
</evidence>
<comment type="catalytic activity">
    <reaction evidence="19">
        <text>(2E)-decenoyl-CoA + NADPH + H(+) = decanoyl-CoA + NADP(+)</text>
        <dbReference type="Rhea" id="RHEA:44960"/>
        <dbReference type="ChEBI" id="CHEBI:15378"/>
        <dbReference type="ChEBI" id="CHEBI:57783"/>
        <dbReference type="ChEBI" id="CHEBI:58349"/>
        <dbReference type="ChEBI" id="CHEBI:61406"/>
        <dbReference type="ChEBI" id="CHEBI:61430"/>
    </reaction>
    <physiologicalReaction direction="left-to-right" evidence="19">
        <dbReference type="Rhea" id="RHEA:44961"/>
    </physiologicalReaction>
</comment>
<dbReference type="Proteomes" id="UP000463951">
    <property type="component" value="Chromosome"/>
</dbReference>
<evidence type="ECO:0000256" key="9">
    <source>
        <dbReference type="ARBA" id="ARBA00023140"/>
    </source>
</evidence>
<dbReference type="PANTHER" id="PTHR24317">
    <property type="entry name" value="PEROXISOMAL TRANS-2-ENOYL-COA REDUCTASE"/>
    <property type="match status" value="1"/>
</dbReference>
<evidence type="ECO:0000256" key="5">
    <source>
        <dbReference type="ARBA" id="ARBA00022832"/>
    </source>
</evidence>
<keyword evidence="8" id="KW-0443">Lipid metabolism</keyword>
<evidence type="ECO:0000256" key="15">
    <source>
        <dbReference type="ARBA" id="ARBA00047570"/>
    </source>
</evidence>
<evidence type="ECO:0000313" key="21">
    <source>
        <dbReference type="EMBL" id="BBJ37567.1"/>
    </source>
</evidence>
<reference evidence="21 22" key="1">
    <citation type="journal article" date="2020" name="Int. J. Syst. Evol. Microbiol.">
        <title>Reclassification of Streptomyces castelarensis and Streptomyces sporoclivatus as later heterotypic synonyms of Streptomyces antimycoticus.</title>
        <authorList>
            <person name="Komaki H."/>
            <person name="Tamura T."/>
        </authorList>
    </citation>
    <scope>NUCLEOTIDE SEQUENCE [LARGE SCALE GENOMIC DNA]</scope>
    <source>
        <strain evidence="21 22">NBRC 100767</strain>
    </source>
</reference>
<comment type="catalytic activity">
    <reaction evidence="20">
        <text>(2E)-octenoyl-CoA + NADPH + H(+) = octanoyl-CoA + NADP(+)</text>
        <dbReference type="Rhea" id="RHEA:44952"/>
        <dbReference type="ChEBI" id="CHEBI:15378"/>
        <dbReference type="ChEBI" id="CHEBI:57386"/>
        <dbReference type="ChEBI" id="CHEBI:57783"/>
        <dbReference type="ChEBI" id="CHEBI:58349"/>
        <dbReference type="ChEBI" id="CHEBI:62242"/>
    </reaction>
    <physiologicalReaction direction="left-to-right" evidence="20">
        <dbReference type="Rhea" id="RHEA:44953"/>
    </physiologicalReaction>
</comment>
<evidence type="ECO:0000256" key="17">
    <source>
        <dbReference type="ARBA" id="ARBA00049108"/>
    </source>
</evidence>
<dbReference type="SUPFAM" id="SSF51735">
    <property type="entry name" value="NAD(P)-binding Rossmann-fold domains"/>
    <property type="match status" value="1"/>
</dbReference>
<evidence type="ECO:0000256" key="14">
    <source>
        <dbReference type="ARBA" id="ARBA00041063"/>
    </source>
</evidence>
<dbReference type="EC" id="1.3.1.38" evidence="13"/>
<protein>
    <recommendedName>
        <fullName evidence="14">Peroxisomal trans-2-enoyl-CoA reductase</fullName>
        <ecNumber evidence="13">1.3.1.38</ecNumber>
    </recommendedName>
</protein>
<evidence type="ECO:0000256" key="13">
    <source>
        <dbReference type="ARBA" id="ARBA00038849"/>
    </source>
</evidence>
<evidence type="ECO:0000256" key="4">
    <source>
        <dbReference type="ARBA" id="ARBA00022553"/>
    </source>
</evidence>
<evidence type="ECO:0000256" key="7">
    <source>
        <dbReference type="ARBA" id="ARBA00023002"/>
    </source>
</evidence>
<dbReference type="PANTHER" id="PTHR24317:SF7">
    <property type="entry name" value="PEROXISOMAL TRANS-2-ENOYL-COA REDUCTASE"/>
    <property type="match status" value="1"/>
</dbReference>
<name>A0A499UUK8_9ACTN</name>
<evidence type="ECO:0000256" key="11">
    <source>
        <dbReference type="ARBA" id="ARBA00037124"/>
    </source>
</evidence>
<comment type="pathway">
    <text evidence="2">Lipid metabolism.</text>
</comment>
<comment type="catalytic activity">
    <reaction evidence="18">
        <text>a (2E)-enoyl-CoA + NADPH + H(+) = a 2,3-saturated acyl-CoA + NADP(+)</text>
        <dbReference type="Rhea" id="RHEA:33763"/>
        <dbReference type="ChEBI" id="CHEBI:15378"/>
        <dbReference type="ChEBI" id="CHEBI:57783"/>
        <dbReference type="ChEBI" id="CHEBI:58349"/>
        <dbReference type="ChEBI" id="CHEBI:58856"/>
        <dbReference type="ChEBI" id="CHEBI:65111"/>
        <dbReference type="EC" id="1.3.1.38"/>
    </reaction>
    <physiologicalReaction direction="left-to-right" evidence="18">
        <dbReference type="Rhea" id="RHEA:33764"/>
    </physiologicalReaction>
</comment>
<evidence type="ECO:0000256" key="3">
    <source>
        <dbReference type="ARBA" id="ARBA00022516"/>
    </source>
</evidence>
<keyword evidence="5" id="KW-0276">Fatty acid metabolism</keyword>
<evidence type="ECO:0000313" key="22">
    <source>
        <dbReference type="Proteomes" id="UP000463951"/>
    </source>
</evidence>
<dbReference type="Gene3D" id="3.40.50.720">
    <property type="entry name" value="NAD(P)-binding Rossmann-like Domain"/>
    <property type="match status" value="1"/>
</dbReference>
<comment type="catalytic activity">
    <reaction evidence="17">
        <text>(2E)-hexenoyl-CoA + NADPH + H(+) = hexanoyl-CoA + NADP(+)</text>
        <dbReference type="Rhea" id="RHEA:44956"/>
        <dbReference type="ChEBI" id="CHEBI:15378"/>
        <dbReference type="ChEBI" id="CHEBI:57783"/>
        <dbReference type="ChEBI" id="CHEBI:58349"/>
        <dbReference type="ChEBI" id="CHEBI:62077"/>
        <dbReference type="ChEBI" id="CHEBI:62620"/>
    </reaction>
    <physiologicalReaction direction="left-to-right" evidence="17">
        <dbReference type="Rhea" id="RHEA:44957"/>
    </physiologicalReaction>
</comment>
<keyword evidence="3" id="KW-0444">Lipid biosynthesis</keyword>
<keyword evidence="6" id="KW-0521">NADP</keyword>
<comment type="catalytic activity">
    <reaction evidence="15">
        <text>(2E)-dodecenoyl-CoA + NADPH + H(+) = dodecanoyl-CoA + NADP(+)</text>
        <dbReference type="Rhea" id="RHEA:44964"/>
        <dbReference type="ChEBI" id="CHEBI:15378"/>
        <dbReference type="ChEBI" id="CHEBI:57330"/>
        <dbReference type="ChEBI" id="CHEBI:57375"/>
        <dbReference type="ChEBI" id="CHEBI:57783"/>
        <dbReference type="ChEBI" id="CHEBI:58349"/>
    </reaction>
    <physiologicalReaction direction="left-to-right" evidence="15">
        <dbReference type="Rhea" id="RHEA:44965"/>
    </physiologicalReaction>
</comment>
<comment type="function">
    <text evidence="11">Participates in chain elongation of fatty acids. Catalyzes the reduction of trans-2-enoyl-CoAs of varying chain lengths from 6:1 to 16:1, having maximum activity with 10:1 CoA. Has no 2,4-dienoyl-CoA reductase activity.</text>
</comment>
<comment type="subunit">
    <text evidence="12">Interacts with PEX5, probably required to target it into peroxisomes.</text>
</comment>
<dbReference type="InterPro" id="IPR002347">
    <property type="entry name" value="SDR_fam"/>
</dbReference>
<evidence type="ECO:0000256" key="2">
    <source>
        <dbReference type="ARBA" id="ARBA00005189"/>
    </source>
</evidence>
<dbReference type="AlphaFoldDB" id="A0A499UUK8"/>